<proteinExistence type="predicted"/>
<evidence type="ECO:0000256" key="1">
    <source>
        <dbReference type="ARBA" id="ARBA00004236"/>
    </source>
</evidence>
<dbReference type="GO" id="GO:0005737">
    <property type="term" value="C:cytoplasm"/>
    <property type="evidence" value="ECO:0007669"/>
    <property type="project" value="UniProtKB-SubCell"/>
</dbReference>
<evidence type="ECO:0000256" key="4">
    <source>
        <dbReference type="ARBA" id="ARBA00022490"/>
    </source>
</evidence>
<dbReference type="Proteomes" id="UP000242450">
    <property type="component" value="Chromosome 9"/>
</dbReference>
<dbReference type="Gene3D" id="2.60.120.10">
    <property type="entry name" value="Jelly Rolls"/>
    <property type="match status" value="1"/>
</dbReference>
<dbReference type="InterPro" id="IPR014710">
    <property type="entry name" value="RmlC-like_jellyroll"/>
</dbReference>
<accession>A0A212D1P3</accession>
<keyword evidence="4" id="KW-0963">Cytoplasm</keyword>
<dbReference type="EMBL" id="MKHE01000009">
    <property type="protein sequence ID" value="OWK12153.1"/>
    <property type="molecule type" value="Genomic_DNA"/>
</dbReference>
<keyword evidence="6" id="KW-0472">Membrane</keyword>
<dbReference type="OrthoDB" id="546434at2759"/>
<evidence type="ECO:0000313" key="8">
    <source>
        <dbReference type="EMBL" id="OWK12153.1"/>
    </source>
</evidence>
<feature type="compositionally biased region" description="Acidic residues" evidence="7">
    <location>
        <begin position="13"/>
        <end position="26"/>
    </location>
</feature>
<dbReference type="GO" id="GO:0005886">
    <property type="term" value="C:plasma membrane"/>
    <property type="evidence" value="ECO:0007669"/>
    <property type="project" value="UniProtKB-SubCell"/>
</dbReference>
<evidence type="ECO:0000256" key="7">
    <source>
        <dbReference type="SAM" id="MobiDB-lite"/>
    </source>
</evidence>
<evidence type="ECO:0000313" key="9">
    <source>
        <dbReference type="Proteomes" id="UP000242450"/>
    </source>
</evidence>
<evidence type="ECO:0000256" key="5">
    <source>
        <dbReference type="ARBA" id="ARBA00022553"/>
    </source>
</evidence>
<dbReference type="AlphaFoldDB" id="A0A212D1P3"/>
<evidence type="ECO:0000256" key="3">
    <source>
        <dbReference type="ARBA" id="ARBA00022475"/>
    </source>
</evidence>
<dbReference type="PANTHER" id="PTHR45161">
    <property type="entry name" value="CYTOSKELETON-ASSOCIATED PROTEIN 4"/>
    <property type="match status" value="1"/>
</dbReference>
<dbReference type="PANTHER" id="PTHR45161:SF4">
    <property type="entry name" value="RAP GUANINE NUCLEOTIDE EXCHANGE FACTOR 6"/>
    <property type="match status" value="1"/>
</dbReference>
<reference evidence="8 9" key="1">
    <citation type="journal article" date="2018" name="Mol. Genet. Genomics">
        <title>The red deer Cervus elaphus genome CerEla1.0: sequencing, annotating, genes, and chromosomes.</title>
        <authorList>
            <person name="Bana N.A."/>
            <person name="Nyiri A."/>
            <person name="Nagy J."/>
            <person name="Frank K."/>
            <person name="Nagy T."/>
            <person name="Steger V."/>
            <person name="Schiller M."/>
            <person name="Lakatos P."/>
            <person name="Sugar L."/>
            <person name="Horn P."/>
            <person name="Barta E."/>
            <person name="Orosz L."/>
        </authorList>
    </citation>
    <scope>NUCLEOTIDE SEQUENCE [LARGE SCALE GENOMIC DNA]</scope>
    <source>
        <strain evidence="8">Hungarian</strain>
    </source>
</reference>
<keyword evidence="9" id="KW-1185">Reference proteome</keyword>
<protein>
    <submittedName>
        <fullName evidence="8">Uncharacterized protein</fullName>
    </submittedName>
</protein>
<keyword evidence="5" id="KW-0597">Phosphoprotein</keyword>
<dbReference type="InterPro" id="IPR018490">
    <property type="entry name" value="cNMP-bd_dom_sf"/>
</dbReference>
<sequence>MKKRKKVWRGEQEEQGDGEEEEGDEADLTKMHIADNPHPQATESEVGDVDLTRLPEGPVDSEDEEEEDEEIDRTDPLQGRDLVRECLEKEPADKTDDDIEQLLEFMHQLPAFANMTMSVRRELCSVMIFEVVEQAGAIILEDGQE</sequence>
<comment type="caution">
    <text evidence="8">The sequence shown here is derived from an EMBL/GenBank/DDBJ whole genome shotgun (WGS) entry which is preliminary data.</text>
</comment>
<comment type="subcellular location">
    <subcellularLocation>
        <location evidence="1">Cell membrane</location>
    </subcellularLocation>
    <subcellularLocation>
        <location evidence="2">Cytoplasm</location>
    </subcellularLocation>
</comment>
<keyword evidence="3" id="KW-1003">Cell membrane</keyword>
<feature type="compositionally biased region" description="Acidic residues" evidence="7">
    <location>
        <begin position="59"/>
        <end position="72"/>
    </location>
</feature>
<evidence type="ECO:0000256" key="6">
    <source>
        <dbReference type="ARBA" id="ARBA00023136"/>
    </source>
</evidence>
<gene>
    <name evidence="8" type="ORF">Celaphus_00003399</name>
</gene>
<feature type="region of interest" description="Disordered" evidence="7">
    <location>
        <begin position="1"/>
        <end position="81"/>
    </location>
</feature>
<evidence type="ECO:0000256" key="2">
    <source>
        <dbReference type="ARBA" id="ARBA00004496"/>
    </source>
</evidence>
<feature type="non-terminal residue" evidence="8">
    <location>
        <position position="145"/>
    </location>
</feature>
<organism evidence="8 9">
    <name type="scientific">Cervus elaphus hippelaphus</name>
    <name type="common">European red deer</name>
    <dbReference type="NCBI Taxonomy" id="46360"/>
    <lineage>
        <taxon>Eukaryota</taxon>
        <taxon>Metazoa</taxon>
        <taxon>Chordata</taxon>
        <taxon>Craniata</taxon>
        <taxon>Vertebrata</taxon>
        <taxon>Euteleostomi</taxon>
        <taxon>Mammalia</taxon>
        <taxon>Eutheria</taxon>
        <taxon>Laurasiatheria</taxon>
        <taxon>Artiodactyla</taxon>
        <taxon>Ruminantia</taxon>
        <taxon>Pecora</taxon>
        <taxon>Cervidae</taxon>
        <taxon>Cervinae</taxon>
        <taxon>Cervus</taxon>
    </lineage>
</organism>
<dbReference type="SUPFAM" id="SSF51206">
    <property type="entry name" value="cAMP-binding domain-like"/>
    <property type="match status" value="1"/>
</dbReference>
<name>A0A212D1P3_CEREH</name>